<gene>
    <name evidence="3" type="ORF">CVT26_000373</name>
</gene>
<feature type="coiled-coil region" evidence="1">
    <location>
        <begin position="187"/>
        <end position="214"/>
    </location>
</feature>
<evidence type="ECO:0000259" key="2">
    <source>
        <dbReference type="Pfam" id="PF22998"/>
    </source>
</evidence>
<keyword evidence="4" id="KW-1185">Reference proteome</keyword>
<dbReference type="Proteomes" id="UP000284706">
    <property type="component" value="Unassembled WGS sequence"/>
</dbReference>
<dbReference type="AlphaFoldDB" id="A0A409VHL0"/>
<dbReference type="InParanoid" id="A0A409VHL0"/>
<reference evidence="3 4" key="1">
    <citation type="journal article" date="2018" name="Evol. Lett.">
        <title>Horizontal gene cluster transfer increased hallucinogenic mushroom diversity.</title>
        <authorList>
            <person name="Reynolds H.T."/>
            <person name="Vijayakumar V."/>
            <person name="Gluck-Thaler E."/>
            <person name="Korotkin H.B."/>
            <person name="Matheny P.B."/>
            <person name="Slot J.C."/>
        </authorList>
    </citation>
    <scope>NUCLEOTIDE SEQUENCE [LARGE SCALE GENOMIC DNA]</scope>
    <source>
        <strain evidence="3 4">SRW20</strain>
    </source>
</reference>
<accession>A0A409VHL0</accession>
<name>A0A409VHL0_9AGAR</name>
<evidence type="ECO:0000256" key="1">
    <source>
        <dbReference type="SAM" id="Coils"/>
    </source>
</evidence>
<evidence type="ECO:0000313" key="3">
    <source>
        <dbReference type="EMBL" id="PPQ65772.1"/>
    </source>
</evidence>
<sequence>MKFQGMAGSSLGQVLARRDNPEGLDFLCSCETFKREGLAIKSWLTSTEIVTGYGIASVFTPSHNRKKGYAAHMMRLLHWVLAPRSALPDTFPVELWGEMPSRDLWRAAGLKAIPEGHGEDATFSTLWSDIGNSFYTNCGPIPSEQGCVVRDPISTDWRVESLFSLLNSRPNGIESTSWVWLDEKDACEIWKLDAEKMKDEMEALARDTDTKNDDTALFTFLPYKGVAEFQVDRLRHFWGKVKPLPNCWGVYRQASNESRLDPSTFATWTLDVRPGQANDLIITRLRARPEDFAPLMKEVVGHAKRHGVEKIEVWGLAKELRDIIGGRTWVRDEHLSSFKWYGREENVKWCFNENAPRVPSADFA</sequence>
<dbReference type="STRING" id="231916.A0A409VHL0"/>
<proteinExistence type="predicted"/>
<dbReference type="PANTHER" id="PTHR34815:SF2">
    <property type="entry name" value="N-ACETYLTRANSFERASE DOMAIN-CONTAINING PROTEIN"/>
    <property type="match status" value="1"/>
</dbReference>
<feature type="domain" description="LYC1 C-terminal" evidence="2">
    <location>
        <begin position="174"/>
        <end position="354"/>
    </location>
</feature>
<dbReference type="Pfam" id="PF22998">
    <property type="entry name" value="GNAT_LYC1-like"/>
    <property type="match status" value="1"/>
</dbReference>
<protein>
    <recommendedName>
        <fullName evidence="2">LYC1 C-terminal domain-containing protein</fullName>
    </recommendedName>
</protein>
<dbReference type="EMBL" id="NHYE01005646">
    <property type="protein sequence ID" value="PPQ65772.1"/>
    <property type="molecule type" value="Genomic_DNA"/>
</dbReference>
<dbReference type="PANTHER" id="PTHR34815">
    <property type="entry name" value="LYSINE ACETYLTRANSFERASE"/>
    <property type="match status" value="1"/>
</dbReference>
<comment type="caution">
    <text evidence="3">The sequence shown here is derived from an EMBL/GenBank/DDBJ whole genome shotgun (WGS) entry which is preliminary data.</text>
</comment>
<dbReference type="OrthoDB" id="2020070at2759"/>
<evidence type="ECO:0000313" key="4">
    <source>
        <dbReference type="Proteomes" id="UP000284706"/>
    </source>
</evidence>
<dbReference type="InterPro" id="IPR055100">
    <property type="entry name" value="GNAT_LYC1-like"/>
</dbReference>
<keyword evidence="1" id="KW-0175">Coiled coil</keyword>
<organism evidence="3 4">
    <name type="scientific">Gymnopilus dilepis</name>
    <dbReference type="NCBI Taxonomy" id="231916"/>
    <lineage>
        <taxon>Eukaryota</taxon>
        <taxon>Fungi</taxon>
        <taxon>Dikarya</taxon>
        <taxon>Basidiomycota</taxon>
        <taxon>Agaricomycotina</taxon>
        <taxon>Agaricomycetes</taxon>
        <taxon>Agaricomycetidae</taxon>
        <taxon>Agaricales</taxon>
        <taxon>Agaricineae</taxon>
        <taxon>Hymenogastraceae</taxon>
        <taxon>Gymnopilus</taxon>
    </lineage>
</organism>
<dbReference type="InterPro" id="IPR053013">
    <property type="entry name" value="LAT"/>
</dbReference>